<dbReference type="Proteomes" id="UP000298656">
    <property type="component" value="Chromosome 1"/>
</dbReference>
<name>A0A4P8IRZ1_9BURK</name>
<keyword evidence="2" id="KW-1185">Reference proteome</keyword>
<gene>
    <name evidence="1" type="ORF">FAZ95_13895</name>
</gene>
<evidence type="ECO:0000313" key="2">
    <source>
        <dbReference type="Proteomes" id="UP000298656"/>
    </source>
</evidence>
<evidence type="ECO:0000313" key="1">
    <source>
        <dbReference type="EMBL" id="QCP51772.1"/>
    </source>
</evidence>
<dbReference type="OrthoDB" id="9029108at2"/>
<dbReference type="EMBL" id="CP040077">
    <property type="protein sequence ID" value="QCP51772.1"/>
    <property type="molecule type" value="Genomic_DNA"/>
</dbReference>
<organism evidence="1 2">
    <name type="scientific">Trinickia violacea</name>
    <dbReference type="NCBI Taxonomy" id="2571746"/>
    <lineage>
        <taxon>Bacteria</taxon>
        <taxon>Pseudomonadati</taxon>
        <taxon>Pseudomonadota</taxon>
        <taxon>Betaproteobacteria</taxon>
        <taxon>Burkholderiales</taxon>
        <taxon>Burkholderiaceae</taxon>
        <taxon>Trinickia</taxon>
    </lineage>
</organism>
<reference evidence="1 2" key="1">
    <citation type="submission" date="2019-05" db="EMBL/GenBank/DDBJ databases">
        <title>Burkholderia sp. DHOD12, isolated from subtropical forest soil.</title>
        <authorList>
            <person name="Gao Z.-H."/>
            <person name="Qiu L.-H."/>
        </authorList>
    </citation>
    <scope>NUCLEOTIDE SEQUENCE [LARGE SCALE GENOMIC DNA]</scope>
    <source>
        <strain evidence="1 2">DHOD12</strain>
    </source>
</reference>
<sequence length="95" mass="10568">MLAVMRKGSEYTAEQLGRLLDAPLSSVRRVLGSDQALTRVDKRATERGQVYSLAGTARGFARHQDLRVRPDLTSTLTGYTATFESQRALAELTRR</sequence>
<accession>A0A4P8IRZ1</accession>
<protein>
    <submittedName>
        <fullName evidence="1">Uncharacterized protein</fullName>
    </submittedName>
</protein>
<proteinExistence type="predicted"/>
<dbReference type="AlphaFoldDB" id="A0A4P8IRZ1"/>
<dbReference type="KEGG" id="tvl:FAZ95_13895"/>